<organism evidence="1 2">
    <name type="scientific">Brachionus plicatilis</name>
    <name type="common">Marine rotifer</name>
    <name type="synonym">Brachionus muelleri</name>
    <dbReference type="NCBI Taxonomy" id="10195"/>
    <lineage>
        <taxon>Eukaryota</taxon>
        <taxon>Metazoa</taxon>
        <taxon>Spiralia</taxon>
        <taxon>Gnathifera</taxon>
        <taxon>Rotifera</taxon>
        <taxon>Eurotatoria</taxon>
        <taxon>Monogononta</taxon>
        <taxon>Pseudotrocha</taxon>
        <taxon>Ploima</taxon>
        <taxon>Brachionidae</taxon>
        <taxon>Brachionus</taxon>
    </lineage>
</organism>
<sequence>MAKPVLRIPRVMVKKIFVQRITESFSSKKLNQSNTIGFNCLATQSNAKRMLHNRVGYNGGKHNARE</sequence>
<comment type="caution">
    <text evidence="1">The sequence shown here is derived from an EMBL/GenBank/DDBJ whole genome shotgun (WGS) entry which is preliminary data.</text>
</comment>
<accession>A0A3M7SHR0</accession>
<dbReference type="EMBL" id="REGN01001359">
    <property type="protein sequence ID" value="RNA35225.1"/>
    <property type="molecule type" value="Genomic_DNA"/>
</dbReference>
<evidence type="ECO:0000313" key="1">
    <source>
        <dbReference type="EMBL" id="RNA35225.1"/>
    </source>
</evidence>
<gene>
    <name evidence="1" type="ORF">BpHYR1_030380</name>
</gene>
<evidence type="ECO:0000313" key="2">
    <source>
        <dbReference type="Proteomes" id="UP000276133"/>
    </source>
</evidence>
<reference evidence="1 2" key="1">
    <citation type="journal article" date="2018" name="Sci. Rep.">
        <title>Genomic signatures of local adaptation to the degree of environmental predictability in rotifers.</title>
        <authorList>
            <person name="Franch-Gras L."/>
            <person name="Hahn C."/>
            <person name="Garcia-Roger E.M."/>
            <person name="Carmona M.J."/>
            <person name="Serra M."/>
            <person name="Gomez A."/>
        </authorList>
    </citation>
    <scope>NUCLEOTIDE SEQUENCE [LARGE SCALE GENOMIC DNA]</scope>
    <source>
        <strain evidence="1">HYR1</strain>
    </source>
</reference>
<dbReference type="AlphaFoldDB" id="A0A3M7SHR0"/>
<dbReference type="Proteomes" id="UP000276133">
    <property type="component" value="Unassembled WGS sequence"/>
</dbReference>
<proteinExistence type="predicted"/>
<keyword evidence="2" id="KW-1185">Reference proteome</keyword>
<protein>
    <submittedName>
        <fullName evidence="1">Uncharacterized protein</fullName>
    </submittedName>
</protein>
<name>A0A3M7SHR0_BRAPC</name>